<evidence type="ECO:0000313" key="4">
    <source>
        <dbReference type="Proteomes" id="UP001642540"/>
    </source>
</evidence>
<feature type="compositionally biased region" description="Low complexity" evidence="1">
    <location>
        <begin position="213"/>
        <end position="226"/>
    </location>
</feature>
<organism evidence="3 4">
    <name type="scientific">Orchesella dallaii</name>
    <dbReference type="NCBI Taxonomy" id="48710"/>
    <lineage>
        <taxon>Eukaryota</taxon>
        <taxon>Metazoa</taxon>
        <taxon>Ecdysozoa</taxon>
        <taxon>Arthropoda</taxon>
        <taxon>Hexapoda</taxon>
        <taxon>Collembola</taxon>
        <taxon>Entomobryomorpha</taxon>
        <taxon>Entomobryoidea</taxon>
        <taxon>Orchesellidae</taxon>
        <taxon>Orchesellinae</taxon>
        <taxon>Orchesella</taxon>
    </lineage>
</organism>
<feature type="compositionally biased region" description="Low complexity" evidence="1">
    <location>
        <begin position="335"/>
        <end position="345"/>
    </location>
</feature>
<evidence type="ECO:0000313" key="3">
    <source>
        <dbReference type="EMBL" id="CAL8122342.1"/>
    </source>
</evidence>
<protein>
    <submittedName>
        <fullName evidence="3">Uncharacterized protein</fullName>
    </submittedName>
</protein>
<keyword evidence="2" id="KW-0812">Transmembrane</keyword>
<feature type="compositionally biased region" description="Polar residues" evidence="1">
    <location>
        <begin position="273"/>
        <end position="285"/>
    </location>
</feature>
<feature type="compositionally biased region" description="Low complexity" evidence="1">
    <location>
        <begin position="577"/>
        <end position="597"/>
    </location>
</feature>
<dbReference type="EMBL" id="CAXLJM020000068">
    <property type="protein sequence ID" value="CAL8122342.1"/>
    <property type="molecule type" value="Genomic_DNA"/>
</dbReference>
<feature type="region of interest" description="Disordered" evidence="1">
    <location>
        <begin position="123"/>
        <end position="188"/>
    </location>
</feature>
<keyword evidence="4" id="KW-1185">Reference proteome</keyword>
<accession>A0ABP1RC49</accession>
<feature type="compositionally biased region" description="Basic and acidic residues" evidence="1">
    <location>
        <begin position="470"/>
        <end position="487"/>
    </location>
</feature>
<dbReference type="Proteomes" id="UP001642540">
    <property type="component" value="Unassembled WGS sequence"/>
</dbReference>
<feature type="region of interest" description="Disordered" evidence="1">
    <location>
        <begin position="203"/>
        <end position="616"/>
    </location>
</feature>
<evidence type="ECO:0000256" key="2">
    <source>
        <dbReference type="SAM" id="Phobius"/>
    </source>
</evidence>
<evidence type="ECO:0000256" key="1">
    <source>
        <dbReference type="SAM" id="MobiDB-lite"/>
    </source>
</evidence>
<name>A0ABP1RC49_9HEXA</name>
<proteinExistence type="predicted"/>
<feature type="compositionally biased region" description="Polar residues" evidence="1">
    <location>
        <begin position="156"/>
        <end position="172"/>
    </location>
</feature>
<feature type="compositionally biased region" description="Low complexity" evidence="1">
    <location>
        <begin position="361"/>
        <end position="389"/>
    </location>
</feature>
<feature type="compositionally biased region" description="Basic and acidic residues" evidence="1">
    <location>
        <begin position="123"/>
        <end position="137"/>
    </location>
</feature>
<gene>
    <name evidence="3" type="ORF">ODALV1_LOCUS19757</name>
</gene>
<feature type="compositionally biased region" description="Basic and acidic residues" evidence="1">
    <location>
        <begin position="531"/>
        <end position="540"/>
    </location>
</feature>
<feature type="compositionally biased region" description="Acidic residues" evidence="1">
    <location>
        <begin position="249"/>
        <end position="265"/>
    </location>
</feature>
<feature type="compositionally biased region" description="Basic residues" evidence="1">
    <location>
        <begin position="390"/>
        <end position="404"/>
    </location>
</feature>
<feature type="transmembrane region" description="Helical" evidence="2">
    <location>
        <begin position="93"/>
        <end position="112"/>
    </location>
</feature>
<reference evidence="3 4" key="1">
    <citation type="submission" date="2024-08" db="EMBL/GenBank/DDBJ databases">
        <authorList>
            <person name="Cucini C."/>
            <person name="Frati F."/>
        </authorList>
    </citation>
    <scope>NUCLEOTIDE SEQUENCE [LARGE SCALE GENOMIC DNA]</scope>
</reference>
<keyword evidence="2" id="KW-0472">Membrane</keyword>
<feature type="compositionally biased region" description="Basic and acidic residues" evidence="1">
    <location>
        <begin position="311"/>
        <end position="322"/>
    </location>
</feature>
<sequence>MKSEPFRFSPTSAGVRIEHLDLQNSHNHNNNHKNYCNNNNSTNPNDTIILPRARTPKILQEGEDLQHIIVQNSGASTTGGCGRKRRSNKMRNCIIIAAVTVIISLLSFVLLVECRSLKGSSKKSYDDEKEIAHESRIQEATLEPDAESSEEVPTKVVSTTTYSKEPSSSTQKHSTKRASISTSTSGSGRLTRSRVSVICKGGYLGLGDDEQETSSTTSTSTSPASTKNERRRKHDKELELPTLLPRETDWDDEEENAAEETESGEDETRFNSEETQQVVTVTGYSHVTGGKPETKALRRSSSKTIKYVPKPAEDTSTPEKKVSTTKNLNEDEIEGSSSSEEGVVITVRPKSKSSHHKSKPKASSISHSSHTVITPAASTSTSTHEPSSKSSHRSKKERYHRKRDHSSEENEEELEEEVAHRSSKRTKQSKRSGNNQSKHSSDSGTHRGKNEKGDSGEIEEDALFPTLRKTKAESKRGKKASERRQKPAEVVPVSDPELESAEAEPVPVVEVRKSENSKKKSSRSRSTGGHRTGDNKKEASSLKPVSVKVDSSEEYNMEEMPFLTPTENAKRSKSRRSSSSSHSTSSSSSSRNARMSSKTAAPKLRTTTFSSAEIED</sequence>
<comment type="caution">
    <text evidence="3">The sequence shown here is derived from an EMBL/GenBank/DDBJ whole genome shotgun (WGS) entry which is preliminary data.</text>
</comment>
<feature type="compositionally biased region" description="Polar residues" evidence="1">
    <location>
        <begin position="605"/>
        <end position="616"/>
    </location>
</feature>
<feature type="compositionally biased region" description="Basic and acidic residues" evidence="1">
    <location>
        <begin position="439"/>
        <end position="455"/>
    </location>
</feature>
<feature type="compositionally biased region" description="Basic residues" evidence="1">
    <location>
        <begin position="349"/>
        <end position="360"/>
    </location>
</feature>
<keyword evidence="2" id="KW-1133">Transmembrane helix</keyword>
<feature type="compositionally biased region" description="Low complexity" evidence="1">
    <location>
        <begin position="179"/>
        <end position="188"/>
    </location>
</feature>
<feature type="compositionally biased region" description="Basic residues" evidence="1">
    <location>
        <begin position="421"/>
        <end position="430"/>
    </location>
</feature>